<keyword evidence="3" id="KW-1185">Reference proteome</keyword>
<proteinExistence type="predicted"/>
<feature type="region of interest" description="Disordered" evidence="1">
    <location>
        <begin position="97"/>
        <end position="138"/>
    </location>
</feature>
<evidence type="ECO:0000313" key="2">
    <source>
        <dbReference type="EMBL" id="CAI9172582.1"/>
    </source>
</evidence>
<gene>
    <name evidence="2" type="ORF">MRATA1EN1_LOCUS21544</name>
</gene>
<evidence type="ECO:0000313" key="3">
    <source>
        <dbReference type="Proteomes" id="UP001176941"/>
    </source>
</evidence>
<dbReference type="Proteomes" id="UP001176941">
    <property type="component" value="Chromosome 33"/>
</dbReference>
<reference evidence="2" key="1">
    <citation type="submission" date="2023-04" db="EMBL/GenBank/DDBJ databases">
        <authorList>
            <consortium name="ELIXIR-Norway"/>
        </authorList>
    </citation>
    <scope>NUCLEOTIDE SEQUENCE [LARGE SCALE GENOMIC DNA]</scope>
</reference>
<evidence type="ECO:0000256" key="1">
    <source>
        <dbReference type="SAM" id="MobiDB-lite"/>
    </source>
</evidence>
<protein>
    <submittedName>
        <fullName evidence="2">Uncharacterized protein</fullName>
    </submittedName>
</protein>
<accession>A0ABN8ZF86</accession>
<organism evidence="2 3">
    <name type="scientific">Rangifer tarandus platyrhynchus</name>
    <name type="common">Svalbard reindeer</name>
    <dbReference type="NCBI Taxonomy" id="3082113"/>
    <lineage>
        <taxon>Eukaryota</taxon>
        <taxon>Metazoa</taxon>
        <taxon>Chordata</taxon>
        <taxon>Craniata</taxon>
        <taxon>Vertebrata</taxon>
        <taxon>Euteleostomi</taxon>
        <taxon>Mammalia</taxon>
        <taxon>Eutheria</taxon>
        <taxon>Laurasiatheria</taxon>
        <taxon>Artiodactyla</taxon>
        <taxon>Ruminantia</taxon>
        <taxon>Pecora</taxon>
        <taxon>Cervidae</taxon>
        <taxon>Odocoileinae</taxon>
        <taxon>Rangifer</taxon>
    </lineage>
</organism>
<sequence length="162" mass="16634">MPGNVVRGRPEAALAFLELGLRPRPEAHRRGRGVSCRRSPGRLFPWPRATVLLSSWDFSHVPPTSVPGPGAAPSPQALRAPSCVAVAAYTPSALRGRCTAQPQGRGPSPTAPGHTRGPPCGAGGHSGTSPSSGQRDHLRGAQSAIVVNGGCSVLLGDLPVHL</sequence>
<dbReference type="EMBL" id="OX459969">
    <property type="protein sequence ID" value="CAI9172582.1"/>
    <property type="molecule type" value="Genomic_DNA"/>
</dbReference>
<name>A0ABN8ZF86_RANTA</name>